<comment type="similarity">
    <text evidence="2">Belongs to the major facilitator superfamily.</text>
</comment>
<evidence type="ECO:0000256" key="14">
    <source>
        <dbReference type="ARBA" id="ARBA00044898"/>
    </source>
</evidence>
<evidence type="ECO:0000256" key="24">
    <source>
        <dbReference type="ARBA" id="ARBA00046376"/>
    </source>
</evidence>
<comment type="catalytic activity">
    <reaction evidence="8">
        <text>L-lysyl-L-alanine(out) = L-lysyl-L-alanine(in)</text>
        <dbReference type="Rhea" id="RHEA:79399"/>
        <dbReference type="ChEBI" id="CHEBI:229954"/>
    </reaction>
</comment>
<sequence length="458" mass="50293">MSDGSEKALLSNHVDENVILVLNTKCGICDPRRIAHRMIVLVLICFLGFGVSFCGDTPAALHDQIVEKLDIDEETFMGLYSWYACPNVILSLLSGYLIDRYIGVRLGSVTLAGFVLIGHCIFSLGKNIFKSDDAKLPRWKFTVDVAYGCGDLSLVFGLLISSMMIAEAINFNVLLQIYNAVDRTKSSGNSLGITLFIASIPCVISFACAVMLAYLDKRAEKLINRERNDGSPIHLADIKNYPLPFWILTIISLSVIVSVVTFAGLGVSYFENKLGVSPSTSHELNSFLYCLVVPLAPLLGFLVDVTGYHVYWILLAMVSSLLGLCLLTFTLLTPWIGTALVSFSIALWTCPLFAIVAFIVPLHKLSTAYGFMASFQSLGSAFMTKVSGIVVDSSGYFMLGIFFCIWSSVAVIFAIILYFVDIAKVSKLNISTKERFSQETSPTELILQPPQDFTLFPV</sequence>
<dbReference type="EMBL" id="CAWYQH010000096">
    <property type="protein sequence ID" value="CAK8682915.1"/>
    <property type="molecule type" value="Genomic_DNA"/>
</dbReference>
<keyword evidence="27" id="KW-1185">Reference proteome</keyword>
<comment type="catalytic activity">
    <reaction evidence="18">
        <text>L-histidyl-L-alpha-amino acid(out) = L-histidyl-L-alpha-amino acid(in)</text>
        <dbReference type="Rhea" id="RHEA:79379"/>
        <dbReference type="ChEBI" id="CHEBI:229964"/>
    </reaction>
</comment>
<comment type="subunit">
    <text evidence="24">Homodimer. Interacts with lysosomal protein GLMP (via lumenal domain); the interaction starts while both proteins are still in the endoplasmic reticulum and is required for stabilization of MFSD1 in lysosomes but has no direct effect on its targeting to lysosomes or transporter activity.</text>
</comment>
<keyword evidence="6 25" id="KW-0472">Membrane</keyword>
<comment type="catalytic activity">
    <reaction evidence="11">
        <text>L-alpha-aminoacyl-L-histidine(out) = L-alpha-aminoacyl-L-histidine(in)</text>
        <dbReference type="Rhea" id="RHEA:79375"/>
        <dbReference type="ChEBI" id="CHEBI:229967"/>
    </reaction>
</comment>
<comment type="catalytic activity">
    <reaction evidence="14">
        <text>L-aspartyl-L-lysine(out) = L-aspartyl-L-lysine(in)</text>
        <dbReference type="Rhea" id="RHEA:79411"/>
        <dbReference type="ChEBI" id="CHEBI:229953"/>
    </reaction>
</comment>
<evidence type="ECO:0000256" key="23">
    <source>
        <dbReference type="ARBA" id="ARBA00045709"/>
    </source>
</evidence>
<dbReference type="PANTHER" id="PTHR23512:SF3">
    <property type="entry name" value="MAJOR FACILITATOR SUPERFAMILY DOMAIN-CONTAINING PROTEIN 1"/>
    <property type="match status" value="1"/>
</dbReference>
<comment type="catalytic activity">
    <reaction evidence="16">
        <text>L-lysyl-L-lysine(out) = L-lysyl-L-lysine(in)</text>
        <dbReference type="Rhea" id="RHEA:79403"/>
        <dbReference type="ChEBI" id="CHEBI:229956"/>
    </reaction>
</comment>
<gene>
    <name evidence="26" type="ORF">CVLEPA_LOCUS14040</name>
</gene>
<evidence type="ECO:0000256" key="22">
    <source>
        <dbReference type="ARBA" id="ARBA00045018"/>
    </source>
</evidence>
<evidence type="ECO:0000313" key="26">
    <source>
        <dbReference type="EMBL" id="CAK8682915.1"/>
    </source>
</evidence>
<keyword evidence="5 25" id="KW-1133">Transmembrane helix</keyword>
<feature type="transmembrane region" description="Helical" evidence="25">
    <location>
        <begin position="104"/>
        <end position="124"/>
    </location>
</feature>
<dbReference type="Proteomes" id="UP001642483">
    <property type="component" value="Unassembled WGS sequence"/>
</dbReference>
<keyword evidence="4 25" id="KW-0812">Transmembrane</keyword>
<evidence type="ECO:0000256" key="5">
    <source>
        <dbReference type="ARBA" id="ARBA00022989"/>
    </source>
</evidence>
<keyword evidence="7" id="KW-0458">Lysosome</keyword>
<dbReference type="PANTHER" id="PTHR23512">
    <property type="entry name" value="MAJOR FACILITATOR SUPERFAMILY DOMAIN-CONTAINING PROTEIN 1"/>
    <property type="match status" value="1"/>
</dbReference>
<comment type="caution">
    <text evidence="26">The sequence shown here is derived from an EMBL/GenBank/DDBJ whole genome shotgun (WGS) entry which is preliminary data.</text>
</comment>
<feature type="transmembrane region" description="Helical" evidence="25">
    <location>
        <begin position="76"/>
        <end position="98"/>
    </location>
</feature>
<reference evidence="26 27" key="1">
    <citation type="submission" date="2024-02" db="EMBL/GenBank/DDBJ databases">
        <authorList>
            <person name="Daric V."/>
            <person name="Darras S."/>
        </authorList>
    </citation>
    <scope>NUCLEOTIDE SEQUENCE [LARGE SCALE GENOMIC DNA]</scope>
</reference>
<feature type="transmembrane region" description="Helical" evidence="25">
    <location>
        <begin position="34"/>
        <end position="55"/>
    </location>
</feature>
<evidence type="ECO:0000256" key="7">
    <source>
        <dbReference type="ARBA" id="ARBA00023228"/>
    </source>
</evidence>
<comment type="function">
    <text evidence="23">Lysosomal dipeptide uniporter that selectively exports lysine, arginine or histidine-containing dipeptides with a net positive charge from the lysosome lumen into the cytosol. Could play a role in a specific type of protein O-glycosylation indirectly regulating macrophages migration and tissue invasion. Also essential for liver homeostasis.</text>
</comment>
<comment type="catalytic activity">
    <reaction evidence="10">
        <text>L-alpha-aminoacyl-L-arginine(out) = L-alpha-aminoacyl-L-arginine(in)</text>
        <dbReference type="Rhea" id="RHEA:79367"/>
        <dbReference type="ChEBI" id="CHEBI:229968"/>
    </reaction>
</comment>
<dbReference type="InterPro" id="IPR052187">
    <property type="entry name" value="MFSD1"/>
</dbReference>
<comment type="catalytic activity">
    <reaction evidence="13">
        <text>L-alpha-aminoacyl-L-lysine(out) = L-alpha-aminoacyl-L-lysine(in)</text>
        <dbReference type="Rhea" id="RHEA:79383"/>
        <dbReference type="ChEBI" id="CHEBI:229966"/>
    </reaction>
</comment>
<evidence type="ECO:0000256" key="17">
    <source>
        <dbReference type="ARBA" id="ARBA00044903"/>
    </source>
</evidence>
<dbReference type="Gene3D" id="1.20.1250.20">
    <property type="entry name" value="MFS general substrate transporter like domains"/>
    <property type="match status" value="1"/>
</dbReference>
<evidence type="ECO:0000256" key="3">
    <source>
        <dbReference type="ARBA" id="ARBA00022448"/>
    </source>
</evidence>
<name>A0ABP0FUU5_CLALP</name>
<dbReference type="InterPro" id="IPR036259">
    <property type="entry name" value="MFS_trans_sf"/>
</dbReference>
<comment type="catalytic activity">
    <reaction evidence="15">
        <text>L-arginyl-L-alpha-amino acid(out) = L-arginyl-L-alpha-amino acid(in)</text>
        <dbReference type="Rhea" id="RHEA:79371"/>
        <dbReference type="ChEBI" id="CHEBI:84315"/>
    </reaction>
</comment>
<feature type="transmembrane region" description="Helical" evidence="25">
    <location>
        <begin position="245"/>
        <end position="266"/>
    </location>
</feature>
<comment type="catalytic activity">
    <reaction evidence="20">
        <text>L-lysyl-glycine(out) = L-lysyl-glycine(in)</text>
        <dbReference type="Rhea" id="RHEA:79407"/>
        <dbReference type="ChEBI" id="CHEBI:191202"/>
    </reaction>
</comment>
<evidence type="ECO:0000256" key="21">
    <source>
        <dbReference type="ARBA" id="ARBA00044985"/>
    </source>
</evidence>
<keyword evidence="3" id="KW-0813">Transport</keyword>
<feature type="transmembrane region" description="Helical" evidence="25">
    <location>
        <begin position="286"/>
        <end position="303"/>
    </location>
</feature>
<evidence type="ECO:0000256" key="2">
    <source>
        <dbReference type="ARBA" id="ARBA00008335"/>
    </source>
</evidence>
<evidence type="ECO:0000256" key="18">
    <source>
        <dbReference type="ARBA" id="ARBA00044912"/>
    </source>
</evidence>
<evidence type="ECO:0000256" key="13">
    <source>
        <dbReference type="ARBA" id="ARBA00044893"/>
    </source>
</evidence>
<evidence type="ECO:0000256" key="16">
    <source>
        <dbReference type="ARBA" id="ARBA00044900"/>
    </source>
</evidence>
<comment type="catalytic activity">
    <reaction evidence="9">
        <text>L-histidyl-glycine(out) = L-histidyl-glycine(in)</text>
        <dbReference type="Rhea" id="RHEA:79395"/>
        <dbReference type="ChEBI" id="CHEBI:229957"/>
    </reaction>
</comment>
<evidence type="ECO:0000256" key="1">
    <source>
        <dbReference type="ARBA" id="ARBA00004155"/>
    </source>
</evidence>
<organism evidence="26 27">
    <name type="scientific">Clavelina lepadiformis</name>
    <name type="common">Light-bulb sea squirt</name>
    <name type="synonym">Ascidia lepadiformis</name>
    <dbReference type="NCBI Taxonomy" id="159417"/>
    <lineage>
        <taxon>Eukaryota</taxon>
        <taxon>Metazoa</taxon>
        <taxon>Chordata</taxon>
        <taxon>Tunicata</taxon>
        <taxon>Ascidiacea</taxon>
        <taxon>Aplousobranchia</taxon>
        <taxon>Clavelinidae</taxon>
        <taxon>Clavelina</taxon>
    </lineage>
</organism>
<evidence type="ECO:0000256" key="20">
    <source>
        <dbReference type="ARBA" id="ARBA00044924"/>
    </source>
</evidence>
<evidence type="ECO:0000256" key="12">
    <source>
        <dbReference type="ARBA" id="ARBA00044891"/>
    </source>
</evidence>
<evidence type="ECO:0000256" key="25">
    <source>
        <dbReference type="SAM" id="Phobius"/>
    </source>
</evidence>
<dbReference type="Pfam" id="PF07690">
    <property type="entry name" value="MFS_1"/>
    <property type="match status" value="1"/>
</dbReference>
<accession>A0ABP0FUU5</accession>
<evidence type="ECO:0000313" key="27">
    <source>
        <dbReference type="Proteomes" id="UP001642483"/>
    </source>
</evidence>
<dbReference type="InterPro" id="IPR011701">
    <property type="entry name" value="MFS"/>
</dbReference>
<evidence type="ECO:0000256" key="8">
    <source>
        <dbReference type="ARBA" id="ARBA00044876"/>
    </source>
</evidence>
<evidence type="ECO:0000256" key="19">
    <source>
        <dbReference type="ARBA" id="ARBA00044919"/>
    </source>
</evidence>
<comment type="catalytic activity">
    <reaction evidence="19">
        <text>L-alanyl-L-lysine(out) = L-alanyl-L-lysine(in)</text>
        <dbReference type="Rhea" id="RHEA:79415"/>
        <dbReference type="ChEBI" id="CHEBI:192470"/>
    </reaction>
</comment>
<feature type="transmembrane region" description="Helical" evidence="25">
    <location>
        <begin position="396"/>
        <end position="420"/>
    </location>
</feature>
<evidence type="ECO:0000256" key="11">
    <source>
        <dbReference type="ARBA" id="ARBA00044884"/>
    </source>
</evidence>
<evidence type="ECO:0000256" key="10">
    <source>
        <dbReference type="ARBA" id="ARBA00044881"/>
    </source>
</evidence>
<feature type="transmembrane region" description="Helical" evidence="25">
    <location>
        <begin position="310"/>
        <end position="329"/>
    </location>
</feature>
<evidence type="ECO:0000256" key="4">
    <source>
        <dbReference type="ARBA" id="ARBA00022692"/>
    </source>
</evidence>
<evidence type="ECO:0000256" key="6">
    <source>
        <dbReference type="ARBA" id="ARBA00023136"/>
    </source>
</evidence>
<evidence type="ECO:0000256" key="9">
    <source>
        <dbReference type="ARBA" id="ARBA00044878"/>
    </source>
</evidence>
<comment type="catalytic activity">
    <reaction evidence="17">
        <text>L-arginyl-glycine(out) = L-arginyl-glycine(in)</text>
        <dbReference type="Rhea" id="RHEA:79391"/>
        <dbReference type="ChEBI" id="CHEBI:229955"/>
    </reaction>
</comment>
<comment type="catalytic activity">
    <reaction evidence="12">
        <text>L-lysyl-L-alpha-amino acid(out) = L-lysyl-L-alpha-amino acid(in)</text>
        <dbReference type="Rhea" id="RHEA:79387"/>
        <dbReference type="ChEBI" id="CHEBI:229965"/>
    </reaction>
</comment>
<feature type="transmembrane region" description="Helical" evidence="25">
    <location>
        <begin position="191"/>
        <end position="215"/>
    </location>
</feature>
<protein>
    <recommendedName>
        <fullName evidence="21">Lysosomal dipeptide transporter MFSD1</fullName>
    </recommendedName>
    <alternativeName>
        <fullName evidence="22">Major facilitator superfamily domain-containing protein 1</fullName>
    </alternativeName>
</protein>
<feature type="transmembrane region" description="Helical" evidence="25">
    <location>
        <begin position="145"/>
        <end position="171"/>
    </location>
</feature>
<comment type="subcellular location">
    <subcellularLocation>
        <location evidence="1">Lysosome membrane</location>
        <topology evidence="1">Multi-pass membrane protein</topology>
    </subcellularLocation>
</comment>
<proteinExistence type="inferred from homology"/>
<feature type="transmembrane region" description="Helical" evidence="25">
    <location>
        <begin position="335"/>
        <end position="360"/>
    </location>
</feature>
<dbReference type="SUPFAM" id="SSF103473">
    <property type="entry name" value="MFS general substrate transporter"/>
    <property type="match status" value="1"/>
</dbReference>
<evidence type="ECO:0000256" key="15">
    <source>
        <dbReference type="ARBA" id="ARBA00044899"/>
    </source>
</evidence>